<evidence type="ECO:0000259" key="7">
    <source>
        <dbReference type="Pfam" id="PF00590"/>
    </source>
</evidence>
<dbReference type="InterPro" id="IPR018063">
    <property type="entry name" value="SAM_MeTrfase_RsmI_CS"/>
</dbReference>
<evidence type="ECO:0000256" key="2">
    <source>
        <dbReference type="ARBA" id="ARBA00022552"/>
    </source>
</evidence>
<organism evidence="8 9">
    <name type="scientific">Fundidesulfovibrio magnetotacticus</name>
    <dbReference type="NCBI Taxonomy" id="2730080"/>
    <lineage>
        <taxon>Bacteria</taxon>
        <taxon>Pseudomonadati</taxon>
        <taxon>Thermodesulfobacteriota</taxon>
        <taxon>Desulfovibrionia</taxon>
        <taxon>Desulfovibrionales</taxon>
        <taxon>Desulfovibrionaceae</taxon>
        <taxon>Fundidesulfovibrio</taxon>
    </lineage>
</organism>
<dbReference type="InterPro" id="IPR014777">
    <property type="entry name" value="4pyrrole_Mease_sub1"/>
</dbReference>
<accession>A0A6V8M366</accession>
<proteinExistence type="inferred from homology"/>
<evidence type="ECO:0000256" key="1">
    <source>
        <dbReference type="ARBA" id="ARBA00022490"/>
    </source>
</evidence>
<evidence type="ECO:0000256" key="5">
    <source>
        <dbReference type="ARBA" id="ARBA00022691"/>
    </source>
</evidence>
<keyword evidence="9" id="KW-1185">Reference proteome</keyword>
<dbReference type="EC" id="2.1.1.198" evidence="6"/>
<comment type="similarity">
    <text evidence="6">Belongs to the methyltransferase superfamily. RsmI family.</text>
</comment>
<reference evidence="8 9" key="2">
    <citation type="submission" date="2020-05" db="EMBL/GenBank/DDBJ databases">
        <title>Draft genome sequence of Desulfovibrio sp. strainFSS-1.</title>
        <authorList>
            <person name="Shimoshige H."/>
            <person name="Kobayashi H."/>
            <person name="Maekawa T."/>
        </authorList>
    </citation>
    <scope>NUCLEOTIDE SEQUENCE [LARGE SCALE GENOMIC DNA]</scope>
    <source>
        <strain evidence="8 9">SIID29052-01</strain>
    </source>
</reference>
<dbReference type="PROSITE" id="PS01296">
    <property type="entry name" value="RSMI"/>
    <property type="match status" value="1"/>
</dbReference>
<dbReference type="InterPro" id="IPR035996">
    <property type="entry name" value="4pyrrol_Methylase_sf"/>
</dbReference>
<dbReference type="Gene3D" id="3.30.950.10">
    <property type="entry name" value="Methyltransferase, Cobalt-precorrin-4 Transmethylase, Domain 2"/>
    <property type="match status" value="1"/>
</dbReference>
<dbReference type="InterPro" id="IPR000878">
    <property type="entry name" value="4pyrrol_Mease"/>
</dbReference>
<dbReference type="NCBIfam" id="TIGR00096">
    <property type="entry name" value="16S rRNA (cytidine(1402)-2'-O)-methyltransferase"/>
    <property type="match status" value="1"/>
</dbReference>
<dbReference type="EMBL" id="BLTE01000013">
    <property type="protein sequence ID" value="GFK94895.1"/>
    <property type="molecule type" value="Genomic_DNA"/>
</dbReference>
<comment type="caution">
    <text evidence="8">The sequence shown here is derived from an EMBL/GenBank/DDBJ whole genome shotgun (WGS) entry which is preliminary data.</text>
</comment>
<keyword evidence="1 6" id="KW-0963">Cytoplasm</keyword>
<name>A0A6V8M366_9BACT</name>
<keyword evidence="4 6" id="KW-0808">Transferase</keyword>
<dbReference type="HAMAP" id="MF_01877">
    <property type="entry name" value="16SrRNA_methyltr_I"/>
    <property type="match status" value="1"/>
</dbReference>
<comment type="subcellular location">
    <subcellularLocation>
        <location evidence="6">Cytoplasm</location>
    </subcellularLocation>
</comment>
<evidence type="ECO:0000256" key="3">
    <source>
        <dbReference type="ARBA" id="ARBA00022603"/>
    </source>
</evidence>
<dbReference type="Gene3D" id="3.40.1010.10">
    <property type="entry name" value="Cobalt-precorrin-4 Transmethylase, Domain 1"/>
    <property type="match status" value="1"/>
</dbReference>
<dbReference type="SUPFAM" id="SSF53790">
    <property type="entry name" value="Tetrapyrrole methylase"/>
    <property type="match status" value="1"/>
</dbReference>
<reference evidence="8 9" key="1">
    <citation type="submission" date="2020-04" db="EMBL/GenBank/DDBJ databases">
        <authorList>
            <consortium name="Desulfovibrio sp. FSS-1 genome sequencing consortium"/>
            <person name="Shimoshige H."/>
            <person name="Kobayashi H."/>
            <person name="Maekawa T."/>
        </authorList>
    </citation>
    <scope>NUCLEOTIDE SEQUENCE [LARGE SCALE GENOMIC DNA]</scope>
    <source>
        <strain evidence="8 9">SIID29052-01</strain>
    </source>
</reference>
<comment type="function">
    <text evidence="6">Catalyzes the 2'-O-methylation of the ribose of cytidine 1402 (C1402) in 16S rRNA.</text>
</comment>
<dbReference type="GO" id="GO:0070677">
    <property type="term" value="F:rRNA (cytosine-2'-O-)-methyltransferase activity"/>
    <property type="evidence" value="ECO:0007669"/>
    <property type="project" value="UniProtKB-UniRule"/>
</dbReference>
<feature type="domain" description="Tetrapyrrole methylase" evidence="7">
    <location>
        <begin position="7"/>
        <end position="211"/>
    </location>
</feature>
<dbReference type="AlphaFoldDB" id="A0A6V8M366"/>
<keyword evidence="3 6" id="KW-0489">Methyltransferase</keyword>
<gene>
    <name evidence="6 8" type="primary">rsmI</name>
    <name evidence="8" type="ORF">NNJEOMEG_02743</name>
</gene>
<dbReference type="GO" id="GO:0005737">
    <property type="term" value="C:cytoplasm"/>
    <property type="evidence" value="ECO:0007669"/>
    <property type="project" value="UniProtKB-SubCell"/>
</dbReference>
<sequence length="287" mass="30909">MQGEPGTLWVVATPLGNAGDLTPRARDILGRAGLLLCEDTRRAIRLLADQGIAQPPEGRRMLSLFDHNEEGRIPQVLAHLDQGGEAALVSDAGTPVLSDPGYLLVRACLEAGHRVRPAPGPSAVMAALCVSGLAPQPFVFLGFLPRKSGDVRQALARFAPTGCTLVFFERKDRLAKTLALALEVLGERDCVVARELTKTHEEFLRSRLSEMAAQERELLGEITVVLGPALEQATADPDMVRRVLEEEARAGGRPREVARRAAARLPGRTAKELYALLGQGRGGEHVT</sequence>
<dbReference type="Pfam" id="PF00590">
    <property type="entry name" value="TP_methylase"/>
    <property type="match status" value="1"/>
</dbReference>
<dbReference type="CDD" id="cd11648">
    <property type="entry name" value="RsmI"/>
    <property type="match status" value="1"/>
</dbReference>
<dbReference type="InterPro" id="IPR014776">
    <property type="entry name" value="4pyrrole_Mease_sub2"/>
</dbReference>
<keyword evidence="5 6" id="KW-0949">S-adenosyl-L-methionine</keyword>
<dbReference type="PANTHER" id="PTHR46111">
    <property type="entry name" value="RIBOSOMAL RNA SMALL SUBUNIT METHYLTRANSFERASE I"/>
    <property type="match status" value="1"/>
</dbReference>
<dbReference type="RefSeq" id="WP_173085432.1">
    <property type="nucleotide sequence ID" value="NZ_BLTE01000013.1"/>
</dbReference>
<protein>
    <recommendedName>
        <fullName evidence="6">Ribosomal RNA small subunit methyltransferase I</fullName>
        <ecNumber evidence="6">2.1.1.198</ecNumber>
    </recommendedName>
    <alternativeName>
        <fullName evidence="6">16S rRNA 2'-O-ribose C1402 methyltransferase</fullName>
    </alternativeName>
    <alternativeName>
        <fullName evidence="6">rRNA (cytidine-2'-O-)-methyltransferase RsmI</fullName>
    </alternativeName>
</protein>
<evidence type="ECO:0000256" key="6">
    <source>
        <dbReference type="HAMAP-Rule" id="MF_01877"/>
    </source>
</evidence>
<evidence type="ECO:0000313" key="9">
    <source>
        <dbReference type="Proteomes" id="UP000494245"/>
    </source>
</evidence>
<evidence type="ECO:0000256" key="4">
    <source>
        <dbReference type="ARBA" id="ARBA00022679"/>
    </source>
</evidence>
<keyword evidence="2 6" id="KW-0698">rRNA processing</keyword>
<comment type="catalytic activity">
    <reaction evidence="6">
        <text>cytidine(1402) in 16S rRNA + S-adenosyl-L-methionine = 2'-O-methylcytidine(1402) in 16S rRNA + S-adenosyl-L-homocysteine + H(+)</text>
        <dbReference type="Rhea" id="RHEA:42924"/>
        <dbReference type="Rhea" id="RHEA-COMP:10285"/>
        <dbReference type="Rhea" id="RHEA-COMP:10286"/>
        <dbReference type="ChEBI" id="CHEBI:15378"/>
        <dbReference type="ChEBI" id="CHEBI:57856"/>
        <dbReference type="ChEBI" id="CHEBI:59789"/>
        <dbReference type="ChEBI" id="CHEBI:74495"/>
        <dbReference type="ChEBI" id="CHEBI:82748"/>
        <dbReference type="EC" id="2.1.1.198"/>
    </reaction>
</comment>
<dbReference type="PIRSF" id="PIRSF005917">
    <property type="entry name" value="MTase_YraL"/>
    <property type="match status" value="1"/>
</dbReference>
<dbReference type="Proteomes" id="UP000494245">
    <property type="component" value="Unassembled WGS sequence"/>
</dbReference>
<evidence type="ECO:0000313" key="8">
    <source>
        <dbReference type="EMBL" id="GFK94895.1"/>
    </source>
</evidence>
<dbReference type="InterPro" id="IPR008189">
    <property type="entry name" value="rRNA_ssu_MeTfrase_I"/>
</dbReference>
<dbReference type="PANTHER" id="PTHR46111:SF1">
    <property type="entry name" value="RIBOSOMAL RNA SMALL SUBUNIT METHYLTRANSFERASE I"/>
    <property type="match status" value="1"/>
</dbReference>